<dbReference type="Pfam" id="PF01934">
    <property type="entry name" value="HepT-like"/>
    <property type="match status" value="1"/>
</dbReference>
<sequence>MQLETKKLLFDIFDAGSAIKRFVKGKSLVDYQQDEMMRAAVERKFEIIGEALRRLQISDEDVLEDIREYRKIIGFRNLLAHGYDAISDEVVWEICQDDLSLLLEDVSRLLDR</sequence>
<evidence type="ECO:0000256" key="5">
    <source>
        <dbReference type="ARBA" id="ARBA00022801"/>
    </source>
</evidence>
<evidence type="ECO:0000313" key="8">
    <source>
        <dbReference type="Proteomes" id="UP000317371"/>
    </source>
</evidence>
<dbReference type="InterPro" id="IPR051813">
    <property type="entry name" value="HepT_RNase_toxin"/>
</dbReference>
<proteinExistence type="inferred from homology"/>
<dbReference type="PANTHER" id="PTHR34139">
    <property type="entry name" value="UPF0331 PROTEIN MJ0127"/>
    <property type="match status" value="1"/>
</dbReference>
<evidence type="ECO:0000256" key="3">
    <source>
        <dbReference type="ARBA" id="ARBA00022722"/>
    </source>
</evidence>
<dbReference type="InParanoid" id="A0A540VCD5"/>
<dbReference type="PANTHER" id="PTHR34139:SF1">
    <property type="entry name" value="RNASE MJ1380-RELATED"/>
    <property type="match status" value="1"/>
</dbReference>
<gene>
    <name evidence="7" type="ORF">FKZ61_16975</name>
</gene>
<name>A0A540VCD5_9CHLR</name>
<dbReference type="AlphaFoldDB" id="A0A540VCD5"/>
<dbReference type="Gene3D" id="1.20.120.580">
    <property type="entry name" value="bsu32300-like"/>
    <property type="match status" value="1"/>
</dbReference>
<dbReference type="OrthoDB" id="159782at2"/>
<dbReference type="RefSeq" id="WP_141611343.1">
    <property type="nucleotide sequence ID" value="NZ_VIGC02000024.1"/>
</dbReference>
<organism evidence="7 8">
    <name type="scientific">Litorilinea aerophila</name>
    <dbReference type="NCBI Taxonomy" id="1204385"/>
    <lineage>
        <taxon>Bacteria</taxon>
        <taxon>Bacillati</taxon>
        <taxon>Chloroflexota</taxon>
        <taxon>Caldilineae</taxon>
        <taxon>Caldilineales</taxon>
        <taxon>Caldilineaceae</taxon>
        <taxon>Litorilinea</taxon>
    </lineage>
</organism>
<keyword evidence="4" id="KW-0547">Nucleotide-binding</keyword>
<dbReference type="GO" id="GO:0016787">
    <property type="term" value="F:hydrolase activity"/>
    <property type="evidence" value="ECO:0007669"/>
    <property type="project" value="UniProtKB-KW"/>
</dbReference>
<reference evidence="7 8" key="1">
    <citation type="submission" date="2019-06" db="EMBL/GenBank/DDBJ databases">
        <title>Genome sequence of Litorilinea aerophila BAA-2444.</title>
        <authorList>
            <person name="Maclea K.S."/>
            <person name="Maurais E.G."/>
            <person name="Iannazzi L.C."/>
        </authorList>
    </citation>
    <scope>NUCLEOTIDE SEQUENCE [LARGE SCALE GENOMIC DNA]</scope>
    <source>
        <strain evidence="7 8">ATCC BAA-2444</strain>
    </source>
</reference>
<dbReference type="GO" id="GO:0004540">
    <property type="term" value="F:RNA nuclease activity"/>
    <property type="evidence" value="ECO:0007669"/>
    <property type="project" value="InterPro"/>
</dbReference>
<evidence type="ECO:0000256" key="1">
    <source>
        <dbReference type="ARBA" id="ARBA00022553"/>
    </source>
</evidence>
<evidence type="ECO:0000256" key="2">
    <source>
        <dbReference type="ARBA" id="ARBA00022649"/>
    </source>
</evidence>
<evidence type="ECO:0000256" key="4">
    <source>
        <dbReference type="ARBA" id="ARBA00022741"/>
    </source>
</evidence>
<comment type="caution">
    <text evidence="7">The sequence shown here is derived from an EMBL/GenBank/DDBJ whole genome shotgun (WGS) entry which is preliminary data.</text>
</comment>
<dbReference type="GO" id="GO:0000166">
    <property type="term" value="F:nucleotide binding"/>
    <property type="evidence" value="ECO:0007669"/>
    <property type="project" value="UniProtKB-KW"/>
</dbReference>
<keyword evidence="1" id="KW-0597">Phosphoprotein</keyword>
<protein>
    <submittedName>
        <fullName evidence="7">DUF86 domain-containing protein</fullName>
    </submittedName>
</protein>
<evidence type="ECO:0000256" key="6">
    <source>
        <dbReference type="ARBA" id="ARBA00024207"/>
    </source>
</evidence>
<keyword evidence="8" id="KW-1185">Reference proteome</keyword>
<dbReference type="InterPro" id="IPR037038">
    <property type="entry name" value="HepT-like_sf"/>
</dbReference>
<accession>A0A540VCD5</accession>
<comment type="similarity">
    <text evidence="6">Belongs to the HepT RNase toxin family.</text>
</comment>
<evidence type="ECO:0000313" key="7">
    <source>
        <dbReference type="EMBL" id="TQE94425.1"/>
    </source>
</evidence>
<keyword evidence="3" id="KW-0540">Nuclease</keyword>
<keyword evidence="2" id="KW-1277">Toxin-antitoxin system</keyword>
<dbReference type="GO" id="GO:0110001">
    <property type="term" value="C:toxin-antitoxin complex"/>
    <property type="evidence" value="ECO:0007669"/>
    <property type="project" value="InterPro"/>
</dbReference>
<dbReference type="Proteomes" id="UP000317371">
    <property type="component" value="Unassembled WGS sequence"/>
</dbReference>
<dbReference type="EMBL" id="VIGC01000024">
    <property type="protein sequence ID" value="TQE94425.1"/>
    <property type="molecule type" value="Genomic_DNA"/>
</dbReference>
<dbReference type="InterPro" id="IPR008201">
    <property type="entry name" value="HepT-like"/>
</dbReference>
<keyword evidence="5" id="KW-0378">Hydrolase</keyword>